<dbReference type="eggNOG" id="ENOG5033N5S">
    <property type="taxonomic scope" value="Bacteria"/>
</dbReference>
<dbReference type="PATRIC" id="fig|749414.3.peg.4854"/>
<organism evidence="2 3">
    <name type="scientific">Streptomyces bingchenggensis (strain BCW-1)</name>
    <dbReference type="NCBI Taxonomy" id="749414"/>
    <lineage>
        <taxon>Bacteria</taxon>
        <taxon>Bacillati</taxon>
        <taxon>Actinomycetota</taxon>
        <taxon>Actinomycetes</taxon>
        <taxon>Kitasatosporales</taxon>
        <taxon>Streptomycetaceae</taxon>
        <taxon>Streptomyces</taxon>
    </lineage>
</organism>
<dbReference type="RefSeq" id="WP_014177285.1">
    <property type="nucleotide sequence ID" value="NC_016582.1"/>
</dbReference>
<dbReference type="STRING" id="749414.SBI_04695"/>
<evidence type="ECO:0000313" key="2">
    <source>
        <dbReference type="EMBL" id="ADI07815.1"/>
    </source>
</evidence>
<proteinExistence type="predicted"/>
<dbReference type="EMBL" id="CP002047">
    <property type="protein sequence ID" value="ADI07815.1"/>
    <property type="molecule type" value="Genomic_DNA"/>
</dbReference>
<sequence>MPQPTLAEADEQAVALLASLRIADPRLILSRREVAQLAPAVAQWLAAGVGPRQLTSALTTPLPDHLLARPARILTFRLSEPPLPVPDSAAPTPHTPPPAVPLPWQTCDGCERPLRAAEPTRCRDCRHGEDVPASATSAEKLPVAC</sequence>
<dbReference type="HOGENOM" id="CLU_1942689_0_0_11"/>
<feature type="region of interest" description="Disordered" evidence="1">
    <location>
        <begin position="124"/>
        <end position="145"/>
    </location>
</feature>
<reference evidence="2 3" key="1">
    <citation type="journal article" date="2010" name="J. Bacteriol.">
        <title>Genome sequence of the milbemycin-producing bacterium Streptomyces bingchenggensis.</title>
        <authorList>
            <person name="Wang X.J."/>
            <person name="Yan Y.J."/>
            <person name="Zhang B."/>
            <person name="An J."/>
            <person name="Wang J.J."/>
            <person name="Tian J."/>
            <person name="Jiang L."/>
            <person name="Chen Y.H."/>
            <person name="Huang S.X."/>
            <person name="Yin M."/>
            <person name="Zhang J."/>
            <person name="Gao A.L."/>
            <person name="Liu C.X."/>
            <person name="Zhu Z.X."/>
            <person name="Xiang W.S."/>
        </authorList>
    </citation>
    <scope>NUCLEOTIDE SEQUENCE [LARGE SCALE GENOMIC DNA]</scope>
    <source>
        <strain evidence="2 3">BCW-1</strain>
    </source>
</reference>
<dbReference type="KEGG" id="sbh:SBI_04695"/>
<name>D7BZ79_STRBB</name>
<protein>
    <submittedName>
        <fullName evidence="2">Uncharacterized protein</fullName>
    </submittedName>
</protein>
<evidence type="ECO:0000256" key="1">
    <source>
        <dbReference type="SAM" id="MobiDB-lite"/>
    </source>
</evidence>
<dbReference type="AlphaFoldDB" id="D7BZ79"/>
<evidence type="ECO:0000313" key="3">
    <source>
        <dbReference type="Proteomes" id="UP000000377"/>
    </source>
</evidence>
<dbReference type="Proteomes" id="UP000000377">
    <property type="component" value="Chromosome"/>
</dbReference>
<accession>D7BZ79</accession>
<keyword evidence="3" id="KW-1185">Reference proteome</keyword>
<gene>
    <name evidence="2" type="ordered locus">SBI_04695</name>
</gene>